<proteinExistence type="predicted"/>
<evidence type="ECO:0000313" key="2">
    <source>
        <dbReference type="EMBL" id="DAD99862.1"/>
    </source>
</evidence>
<dbReference type="EMBL" id="BK015295">
    <property type="protein sequence ID" value="DAD99862.1"/>
    <property type="molecule type" value="Genomic_DNA"/>
</dbReference>
<reference evidence="2" key="1">
    <citation type="journal article" date="2021" name="Proc. Natl. Acad. Sci. U.S.A.">
        <title>A Catalog of Tens of Thousands of Viruses from Human Metagenomes Reveals Hidden Associations with Chronic Diseases.</title>
        <authorList>
            <person name="Tisza M.J."/>
            <person name="Buck C.B."/>
        </authorList>
    </citation>
    <scope>NUCLEOTIDE SEQUENCE</scope>
    <source>
        <strain evidence="2">Ctwhn18</strain>
    </source>
</reference>
<sequence>MPTSVGVISLDFVIKDKILPQIEKITAQAQSSAGKLGGAVSKAVEEPLNSIGKQAAEAVQKSVGTARKKAAESVDQAMEQVKEVTDNGVEAALQRFVEREEAQAKSMTEAVKNASARISKSTGNYVQYNAAEITKTVETLSESIGKPLTQTVEKANAKLAEFGKFQIDTNPAKRLRQEIEMTSQQMAILQKKWQELSAAEPSDKTTSQPAAVEQRILSTQKKLDGLNAKWSEMHTRSSTVLKKLGSGFGKVFGKIRSVGAKAFSSLGSKISGIGKSALSVIKPVNKLGTTLKNTFKRVFVMAGLYAAFRALKDGFIETAKADEQFSNSLNAVKANLAIAFTPIMQAVMPALNTLMSGLAAVTKSIAGFISGIFGTTYKQAAEATKKLKSTTEAAKKAKVSMAGIDEMNVLSGGGDDESGPSDSGIDYSKIDMTEPELPDWAERLKDSIKQGDWAGVGQILAERVNAVFSGINWEKLSSKINSGISKVTDGINGFIDNIDWGVMGDTVAGGLNTITSAINTFFEGIKWSKIGKGIADGLNRAIKKTDWKGLGKALSAQLKAFIDAGFAFVTNFDFKGLGKGIGEAVNAWFDNLDFGKAGATLSEGFKGVLDTLIEIVQTIDWASIGAKIAEFIANIDWGGIASRLFELLGSAIGAAVSLLWGALQGVVDAIKEYFSGKIDEAGGNIVLGLFNGILDALKNVGTWIYEHIFKPFIDGFKKAFGIASPSKEMGTMGGFIIDGLFNAISDGIEKIKEIFSKMLSAILEIFDDIDQWFSDKFRQAWEAIKRIFSGVGTWFKNRWNDITSAFSSVGTWFSNAFSGAWNGIKNAFSGVGKFFSGVWDGITSVFSHVTDWFRDKFSEAWQAVKNVFSAGGEIFSGIAENIAGIFKDVVNSLIDGINWVIAQPFNAINDALDGLRGLEIMDWEPFSWLPTIGVPEIPHLAKGGLATAPTLAMVGDNKNAATDPEVIAPLSKLKGMLDGDSGGSSEIVELLRIIIELLRSGMNVEIINYLFKNSKEFSREVLQIVNSDRARRGE</sequence>
<keyword evidence="1" id="KW-0175">Coiled coil</keyword>
<evidence type="ECO:0000256" key="1">
    <source>
        <dbReference type="SAM" id="Coils"/>
    </source>
</evidence>
<name>A0A8S5NYH4_9CAUD</name>
<accession>A0A8S5NYH4</accession>
<feature type="coiled-coil region" evidence="1">
    <location>
        <begin position="67"/>
        <end position="117"/>
    </location>
</feature>
<dbReference type="Gene3D" id="1.20.120.20">
    <property type="entry name" value="Apolipoprotein"/>
    <property type="match status" value="1"/>
</dbReference>
<organism evidence="2">
    <name type="scientific">Siphoviridae sp. ctwhn18</name>
    <dbReference type="NCBI Taxonomy" id="2825733"/>
    <lineage>
        <taxon>Viruses</taxon>
        <taxon>Duplodnaviria</taxon>
        <taxon>Heunggongvirae</taxon>
        <taxon>Uroviricota</taxon>
        <taxon>Caudoviricetes</taxon>
    </lineage>
</organism>
<protein>
    <submittedName>
        <fullName evidence="2">Minor tail protein</fullName>
    </submittedName>
</protein>